<gene>
    <name evidence="3" type="ORF">DY000_02028990</name>
</gene>
<comment type="caution">
    <text evidence="3">The sequence shown here is derived from an EMBL/GenBank/DDBJ whole genome shotgun (WGS) entry which is preliminary data.</text>
</comment>
<reference evidence="3 4" key="1">
    <citation type="journal article" date="2020" name="BMC Genomics">
        <title>Intraspecific diversification of the crop wild relative Brassica cretica Lam. using demographic model selection.</title>
        <authorList>
            <person name="Kioukis A."/>
            <person name="Michalopoulou V.A."/>
            <person name="Briers L."/>
            <person name="Pirintsos S."/>
            <person name="Studholme D.J."/>
            <person name="Pavlidis P."/>
            <person name="Sarris P.F."/>
        </authorList>
    </citation>
    <scope>NUCLEOTIDE SEQUENCE [LARGE SCALE GENOMIC DNA]</scope>
    <source>
        <strain evidence="4">cv. PFS-1207/04</strain>
    </source>
</reference>
<feature type="region of interest" description="Disordered" evidence="1">
    <location>
        <begin position="102"/>
        <end position="121"/>
    </location>
</feature>
<sequence length="185" mass="20564">MGKKLLLLIVIILSVLPLLKSICCDLSQIPFTKLVSWLTLYSAEKFEWNVVNDLPEEKDPVVGEADKKKVVRKGLFKSNVVAGASTKAQMVQALMATRKHTVTKPATRQGKGAKQQEERDLASMRSYRGLQDVSILHQLTRLVPLNQTQRSQECLEMVALAGYGCTNTVVGLIILNTEKAWQGKE</sequence>
<evidence type="ECO:0000313" key="4">
    <source>
        <dbReference type="Proteomes" id="UP000266723"/>
    </source>
</evidence>
<feature type="signal peptide" evidence="2">
    <location>
        <begin position="1"/>
        <end position="21"/>
    </location>
</feature>
<proteinExistence type="predicted"/>
<dbReference type="Proteomes" id="UP000266723">
    <property type="component" value="Unassembled WGS sequence"/>
</dbReference>
<accession>A0ABQ7DY21</accession>
<protein>
    <submittedName>
        <fullName evidence="3">Uncharacterized protein</fullName>
    </submittedName>
</protein>
<evidence type="ECO:0000313" key="3">
    <source>
        <dbReference type="EMBL" id="KAF3582118.1"/>
    </source>
</evidence>
<evidence type="ECO:0000256" key="1">
    <source>
        <dbReference type="SAM" id="MobiDB-lite"/>
    </source>
</evidence>
<organism evidence="3 4">
    <name type="scientific">Brassica cretica</name>
    <name type="common">Mustard</name>
    <dbReference type="NCBI Taxonomy" id="69181"/>
    <lineage>
        <taxon>Eukaryota</taxon>
        <taxon>Viridiplantae</taxon>
        <taxon>Streptophyta</taxon>
        <taxon>Embryophyta</taxon>
        <taxon>Tracheophyta</taxon>
        <taxon>Spermatophyta</taxon>
        <taxon>Magnoliopsida</taxon>
        <taxon>eudicotyledons</taxon>
        <taxon>Gunneridae</taxon>
        <taxon>Pentapetalae</taxon>
        <taxon>rosids</taxon>
        <taxon>malvids</taxon>
        <taxon>Brassicales</taxon>
        <taxon>Brassicaceae</taxon>
        <taxon>Brassiceae</taxon>
        <taxon>Brassica</taxon>
    </lineage>
</organism>
<name>A0ABQ7DY21_BRACR</name>
<feature type="chain" id="PRO_5046851047" evidence="2">
    <location>
        <begin position="22"/>
        <end position="185"/>
    </location>
</feature>
<keyword evidence="4" id="KW-1185">Reference proteome</keyword>
<dbReference type="EMBL" id="QGKV02000649">
    <property type="protein sequence ID" value="KAF3582118.1"/>
    <property type="molecule type" value="Genomic_DNA"/>
</dbReference>
<keyword evidence="2" id="KW-0732">Signal</keyword>
<evidence type="ECO:0000256" key="2">
    <source>
        <dbReference type="SAM" id="SignalP"/>
    </source>
</evidence>